<dbReference type="AlphaFoldDB" id="A0A1I5QH60"/>
<dbReference type="Proteomes" id="UP000199586">
    <property type="component" value="Unassembled WGS sequence"/>
</dbReference>
<protein>
    <submittedName>
        <fullName evidence="1">Uncharacterized protein</fullName>
    </submittedName>
</protein>
<accession>A0A1I5QH60</accession>
<reference evidence="2" key="1">
    <citation type="submission" date="2016-10" db="EMBL/GenBank/DDBJ databases">
        <authorList>
            <person name="Varghese N."/>
            <person name="Submissions S."/>
        </authorList>
    </citation>
    <scope>NUCLEOTIDE SEQUENCE [LARGE SCALE GENOMIC DNA]</scope>
    <source>
        <strain evidence="2">CGMCC 1.9113</strain>
    </source>
</reference>
<dbReference type="EMBL" id="FOXP01000002">
    <property type="protein sequence ID" value="SFP45585.1"/>
    <property type="molecule type" value="Genomic_DNA"/>
</dbReference>
<keyword evidence="2" id="KW-1185">Reference proteome</keyword>
<gene>
    <name evidence="1" type="ORF">SAMN04488241_10242</name>
</gene>
<evidence type="ECO:0000313" key="1">
    <source>
        <dbReference type="EMBL" id="SFP45585.1"/>
    </source>
</evidence>
<name>A0A1I5QH60_9SPHN</name>
<proteinExistence type="predicted"/>
<evidence type="ECO:0000313" key="2">
    <source>
        <dbReference type="Proteomes" id="UP000199586"/>
    </source>
</evidence>
<sequence length="45" mass="5064">MAFSSQWFKLSKNGDCTFVQGHSMISSHLHQMRGSLPEALLKIDV</sequence>
<organism evidence="1 2">
    <name type="scientific">Sphingomonas rubra</name>
    <dbReference type="NCBI Taxonomy" id="634430"/>
    <lineage>
        <taxon>Bacteria</taxon>
        <taxon>Pseudomonadati</taxon>
        <taxon>Pseudomonadota</taxon>
        <taxon>Alphaproteobacteria</taxon>
        <taxon>Sphingomonadales</taxon>
        <taxon>Sphingomonadaceae</taxon>
        <taxon>Sphingomonas</taxon>
    </lineage>
</organism>